<dbReference type="Gene3D" id="3.90.1150.200">
    <property type="match status" value="1"/>
</dbReference>
<dbReference type="Pfam" id="PF08818">
    <property type="entry name" value="DUF1801"/>
    <property type="match status" value="1"/>
</dbReference>
<dbReference type="Proteomes" id="UP000245489">
    <property type="component" value="Unassembled WGS sequence"/>
</dbReference>
<gene>
    <name evidence="2" type="ORF">LV89_00801</name>
</gene>
<dbReference type="AlphaFoldDB" id="A0A316EFR6"/>
<evidence type="ECO:0000313" key="3">
    <source>
        <dbReference type="Proteomes" id="UP000245489"/>
    </source>
</evidence>
<protein>
    <submittedName>
        <fullName evidence="2">Uncharacterized protein DUF1801</fullName>
    </submittedName>
</protein>
<name>A0A316EFR6_9BACT</name>
<dbReference type="EMBL" id="QGGO01000003">
    <property type="protein sequence ID" value="PWK28597.1"/>
    <property type="molecule type" value="Genomic_DNA"/>
</dbReference>
<dbReference type="InterPro" id="IPR014922">
    <property type="entry name" value="YdhG-like"/>
</dbReference>
<dbReference type="RefSeq" id="WP_109741579.1">
    <property type="nucleotide sequence ID" value="NZ_QGGO01000003.1"/>
</dbReference>
<sequence>MQIKVDTVEEYINQIPEERKEVIQKLRKIISENLPEGFREEMSYGMIGYVVPHSLYPKGYHCTPKLPLPFINIASQKNFVALYHMNLYANQSLMDWFVSEYPKHSKAKLDIGKSCMRFKKLDQIPYQLIGELAQKITVEEWIKTYEEKFGIA</sequence>
<dbReference type="OrthoDB" id="9813231at2"/>
<organism evidence="2 3">
    <name type="scientific">Arcicella aurantiaca</name>
    <dbReference type="NCBI Taxonomy" id="591202"/>
    <lineage>
        <taxon>Bacteria</taxon>
        <taxon>Pseudomonadati</taxon>
        <taxon>Bacteroidota</taxon>
        <taxon>Cytophagia</taxon>
        <taxon>Cytophagales</taxon>
        <taxon>Flectobacillaceae</taxon>
        <taxon>Arcicella</taxon>
    </lineage>
</organism>
<proteinExistence type="predicted"/>
<keyword evidence="3" id="KW-1185">Reference proteome</keyword>
<evidence type="ECO:0000259" key="1">
    <source>
        <dbReference type="Pfam" id="PF08818"/>
    </source>
</evidence>
<accession>A0A316EFR6</accession>
<reference evidence="2 3" key="1">
    <citation type="submission" date="2018-05" db="EMBL/GenBank/DDBJ databases">
        <title>Genomic Encyclopedia of Archaeal and Bacterial Type Strains, Phase II (KMG-II): from individual species to whole genera.</title>
        <authorList>
            <person name="Goeker M."/>
        </authorList>
    </citation>
    <scope>NUCLEOTIDE SEQUENCE [LARGE SCALE GENOMIC DNA]</scope>
    <source>
        <strain evidence="2 3">DSM 22214</strain>
    </source>
</reference>
<dbReference type="SUPFAM" id="SSF159888">
    <property type="entry name" value="YdhG-like"/>
    <property type="match status" value="1"/>
</dbReference>
<feature type="domain" description="YdhG-like" evidence="1">
    <location>
        <begin position="19"/>
        <end position="135"/>
    </location>
</feature>
<comment type="caution">
    <text evidence="2">The sequence shown here is derived from an EMBL/GenBank/DDBJ whole genome shotgun (WGS) entry which is preliminary data.</text>
</comment>
<evidence type="ECO:0000313" key="2">
    <source>
        <dbReference type="EMBL" id="PWK28597.1"/>
    </source>
</evidence>